<accession>A0A6G1CAT7</accession>
<evidence type="ECO:0000313" key="1">
    <source>
        <dbReference type="EMBL" id="KAF0897216.1"/>
    </source>
</evidence>
<dbReference type="EMBL" id="SPHZ02000010">
    <property type="protein sequence ID" value="KAF0897216.1"/>
    <property type="molecule type" value="Genomic_DNA"/>
</dbReference>
<name>A0A6G1CAT7_9ORYZ</name>
<proteinExistence type="predicted"/>
<organism evidence="1 2">
    <name type="scientific">Oryza meyeriana var. granulata</name>
    <dbReference type="NCBI Taxonomy" id="110450"/>
    <lineage>
        <taxon>Eukaryota</taxon>
        <taxon>Viridiplantae</taxon>
        <taxon>Streptophyta</taxon>
        <taxon>Embryophyta</taxon>
        <taxon>Tracheophyta</taxon>
        <taxon>Spermatophyta</taxon>
        <taxon>Magnoliopsida</taxon>
        <taxon>Liliopsida</taxon>
        <taxon>Poales</taxon>
        <taxon>Poaceae</taxon>
        <taxon>BOP clade</taxon>
        <taxon>Oryzoideae</taxon>
        <taxon>Oryzeae</taxon>
        <taxon>Oryzinae</taxon>
        <taxon>Oryza</taxon>
        <taxon>Oryza meyeriana</taxon>
    </lineage>
</organism>
<evidence type="ECO:0000313" key="2">
    <source>
        <dbReference type="Proteomes" id="UP000479710"/>
    </source>
</evidence>
<reference evidence="1 2" key="1">
    <citation type="submission" date="2019-11" db="EMBL/GenBank/DDBJ databases">
        <title>Whole genome sequence of Oryza granulata.</title>
        <authorList>
            <person name="Li W."/>
        </authorList>
    </citation>
    <scope>NUCLEOTIDE SEQUENCE [LARGE SCALE GENOMIC DNA]</scope>
    <source>
        <strain evidence="2">cv. Menghai</strain>
        <tissue evidence="1">Leaf</tissue>
    </source>
</reference>
<dbReference type="Proteomes" id="UP000479710">
    <property type="component" value="Unassembled WGS sequence"/>
</dbReference>
<comment type="caution">
    <text evidence="1">The sequence shown here is derived from an EMBL/GenBank/DDBJ whole genome shotgun (WGS) entry which is preliminary data.</text>
</comment>
<dbReference type="AlphaFoldDB" id="A0A6G1CAT7"/>
<protein>
    <submittedName>
        <fullName evidence="1">Uncharacterized protein</fullName>
    </submittedName>
</protein>
<keyword evidence="2" id="KW-1185">Reference proteome</keyword>
<sequence length="125" mass="14070">MALFYPTAAPPCLGDGRADRRAKVGFPPHLGLELSPELPARRIGLTVPLMYQHHVTNCSNANLDGISYRKMKAVMCARRVIMVPLYQHHVTNCSNANLDGIRYRRMKPFMKRMLKGHNGKLPDVS</sequence>
<gene>
    <name evidence="1" type="ORF">E2562_034526</name>
</gene>